<dbReference type="EMBL" id="VFIY01000005">
    <property type="protein sequence ID" value="TPD62019.1"/>
    <property type="molecule type" value="Genomic_DNA"/>
</dbReference>
<evidence type="ECO:0000313" key="4">
    <source>
        <dbReference type="Proteomes" id="UP000319148"/>
    </source>
</evidence>
<reference evidence="4" key="1">
    <citation type="submission" date="2019-06" db="EMBL/GenBank/DDBJ databases">
        <title>The complete genome of Emcibacter congregatus ZYLT.</title>
        <authorList>
            <person name="Zhao Z."/>
        </authorList>
    </citation>
    <scope>NUCLEOTIDE SEQUENCE [LARGE SCALE GENOMIC DNA]</scope>
    <source>
        <strain evidence="4">MCCC 1A06723</strain>
    </source>
</reference>
<name>A0A501PNJ8_9PROT</name>
<dbReference type="GO" id="GO:0015031">
    <property type="term" value="P:protein transport"/>
    <property type="evidence" value="ECO:0007669"/>
    <property type="project" value="UniProtKB-KW"/>
</dbReference>
<dbReference type="OrthoDB" id="7304298at2"/>
<organism evidence="3 4">
    <name type="scientific">Emcibacter nanhaiensis</name>
    <dbReference type="NCBI Taxonomy" id="1505037"/>
    <lineage>
        <taxon>Bacteria</taxon>
        <taxon>Pseudomonadati</taxon>
        <taxon>Pseudomonadota</taxon>
        <taxon>Alphaproteobacteria</taxon>
        <taxon>Emcibacterales</taxon>
        <taxon>Emcibacteraceae</taxon>
        <taxon>Emcibacter</taxon>
    </lineage>
</organism>
<keyword evidence="2" id="KW-0653">Protein transport</keyword>
<evidence type="ECO:0000256" key="1">
    <source>
        <dbReference type="ARBA" id="ARBA00022448"/>
    </source>
</evidence>
<dbReference type="AlphaFoldDB" id="A0A501PNJ8"/>
<dbReference type="GO" id="GO:0005829">
    <property type="term" value="C:cytosol"/>
    <property type="evidence" value="ECO:0007669"/>
    <property type="project" value="TreeGrafter"/>
</dbReference>
<comment type="caution">
    <text evidence="3">The sequence shown here is derived from an EMBL/GenBank/DDBJ whole genome shotgun (WGS) entry which is preliminary data.</text>
</comment>
<gene>
    <name evidence="3" type="ORF">FIV46_07415</name>
</gene>
<evidence type="ECO:0008006" key="5">
    <source>
        <dbReference type="Google" id="ProtNLM"/>
    </source>
</evidence>
<evidence type="ECO:0000313" key="3">
    <source>
        <dbReference type="EMBL" id="TPD62019.1"/>
    </source>
</evidence>
<dbReference type="RefSeq" id="WP_139939970.1">
    <property type="nucleotide sequence ID" value="NZ_JBHSYP010000003.1"/>
</dbReference>
<keyword evidence="4" id="KW-1185">Reference proteome</keyword>
<sequence length="219" mass="24377">MTAVKYTFDNNFEDEYGPRSKAKIEELENAAYQRGLAEGREEILNGIEQQVQFLLQNLVAAMQTLTTRHEEQLSMMHKEAAILAHSIIGKLAPALVANTPLQEIEALVVQCLKNSPLEPRIVIRVDDRILPHLEREITRLKESTGYAGQIVLLAEPMRHISDCKVEWADGGAERDFDALKATIDRTVQLFIEAPTPGHLSGDDMSVEVSADSGQFAPDQ</sequence>
<dbReference type="PANTHER" id="PTHR34982:SF1">
    <property type="entry name" value="FLAGELLAR ASSEMBLY PROTEIN FLIH"/>
    <property type="match status" value="1"/>
</dbReference>
<dbReference type="InterPro" id="IPR051472">
    <property type="entry name" value="T3SS_Stator/FliH"/>
</dbReference>
<accession>A0A501PNJ8</accession>
<dbReference type="PANTHER" id="PTHR34982">
    <property type="entry name" value="YOP PROTEINS TRANSLOCATION PROTEIN L"/>
    <property type="match status" value="1"/>
</dbReference>
<proteinExistence type="predicted"/>
<keyword evidence="1" id="KW-0813">Transport</keyword>
<protein>
    <recommendedName>
        <fullName evidence="5">Flagellar assembly protein FliH/Type III secretion system HrpE domain-containing protein</fullName>
    </recommendedName>
</protein>
<evidence type="ECO:0000256" key="2">
    <source>
        <dbReference type="ARBA" id="ARBA00022927"/>
    </source>
</evidence>
<dbReference type="Proteomes" id="UP000319148">
    <property type="component" value="Unassembled WGS sequence"/>
</dbReference>